<dbReference type="InterPro" id="IPR009057">
    <property type="entry name" value="Homeodomain-like_sf"/>
</dbReference>
<evidence type="ECO:0000313" key="7">
    <source>
        <dbReference type="EMBL" id="GAA4445420.1"/>
    </source>
</evidence>
<evidence type="ECO:0000313" key="8">
    <source>
        <dbReference type="Proteomes" id="UP001501508"/>
    </source>
</evidence>
<organism evidence="7 8">
    <name type="scientific">Ravibacter arvi</name>
    <dbReference type="NCBI Taxonomy" id="2051041"/>
    <lineage>
        <taxon>Bacteria</taxon>
        <taxon>Pseudomonadati</taxon>
        <taxon>Bacteroidota</taxon>
        <taxon>Cytophagia</taxon>
        <taxon>Cytophagales</taxon>
        <taxon>Spirosomataceae</taxon>
        <taxon>Ravibacter</taxon>
    </lineage>
</organism>
<dbReference type="EMBL" id="BAABEY010000033">
    <property type="protein sequence ID" value="GAA4445420.1"/>
    <property type="molecule type" value="Genomic_DNA"/>
</dbReference>
<feature type="domain" description="HTH araC/xylS-type" evidence="5">
    <location>
        <begin position="244"/>
        <end position="349"/>
    </location>
</feature>
<feature type="transmembrane region" description="Helical" evidence="4">
    <location>
        <begin position="9"/>
        <end position="30"/>
    </location>
</feature>
<dbReference type="InterPro" id="IPR020449">
    <property type="entry name" value="Tscrpt_reg_AraC-type_HTH"/>
</dbReference>
<dbReference type="PROSITE" id="PS01124">
    <property type="entry name" value="HTH_ARAC_FAMILY_2"/>
    <property type="match status" value="1"/>
</dbReference>
<protein>
    <submittedName>
        <fullName evidence="7">Uncharacterized protein</fullName>
    </submittedName>
</protein>
<evidence type="ECO:0000256" key="2">
    <source>
        <dbReference type="ARBA" id="ARBA00023125"/>
    </source>
</evidence>
<evidence type="ECO:0000259" key="5">
    <source>
        <dbReference type="PROSITE" id="PS01124"/>
    </source>
</evidence>
<keyword evidence="8" id="KW-1185">Reference proteome</keyword>
<comment type="caution">
    <text evidence="7">The sequence shown here is derived from an EMBL/GenBank/DDBJ whole genome shotgun (WGS) entry which is preliminary data.</text>
</comment>
<evidence type="ECO:0000259" key="6">
    <source>
        <dbReference type="PROSITE" id="PS50042"/>
    </source>
</evidence>
<dbReference type="SUPFAM" id="SSF46689">
    <property type="entry name" value="Homeodomain-like"/>
    <property type="match status" value="1"/>
</dbReference>
<keyword evidence="3" id="KW-0804">Transcription</keyword>
<feature type="domain" description="Cyclic nucleotide-binding" evidence="6">
    <location>
        <begin position="59"/>
        <end position="155"/>
    </location>
</feature>
<evidence type="ECO:0000256" key="1">
    <source>
        <dbReference type="ARBA" id="ARBA00023015"/>
    </source>
</evidence>
<dbReference type="PANTHER" id="PTHR43280:SF29">
    <property type="entry name" value="ARAC-FAMILY TRANSCRIPTIONAL REGULATOR"/>
    <property type="match status" value="1"/>
</dbReference>
<gene>
    <name evidence="7" type="ORF">GCM10023091_37090</name>
</gene>
<dbReference type="PRINTS" id="PR00032">
    <property type="entry name" value="HTHARAC"/>
</dbReference>
<dbReference type="SUPFAM" id="SSF51206">
    <property type="entry name" value="cAMP-binding domain-like"/>
    <property type="match status" value="1"/>
</dbReference>
<sequence length="362" mass="42035">MHTEAIKNFVYLVASVVRIFLIFALYLFYFNVMNTQKASREDVSYILGILGFIYPVSKELSKAFYENAVGLRVKKGNVLLNEGEHCRYMYFIKRGALMGQTSHQGKKIVTYISIDNEFVSSISGLHGAKPSKEAIIAVEDSELIAIHNDILKKLFLSHFDLNFLFRVMVEKYYSDAQERAHIIRMGNAKERYLYFMETKPGYIERLPLDLVASMLDMKLPTLQKVQKQHQLSQQRDRETEAWCQKIEDYIVRQEMYKIPDLSLKKMAEDLSIPSHKLSSIFNHSYQLTFTDFINRHRVENVQRHIADSQLMHSYTIETLAKKSGFSARSAFYNAFKKIAGMTPAQYRASLQLPQTVQPRIQH</sequence>
<reference evidence="8" key="1">
    <citation type="journal article" date="2019" name="Int. J. Syst. Evol. Microbiol.">
        <title>The Global Catalogue of Microorganisms (GCM) 10K type strain sequencing project: providing services to taxonomists for standard genome sequencing and annotation.</title>
        <authorList>
            <consortium name="The Broad Institute Genomics Platform"/>
            <consortium name="The Broad Institute Genome Sequencing Center for Infectious Disease"/>
            <person name="Wu L."/>
            <person name="Ma J."/>
        </authorList>
    </citation>
    <scope>NUCLEOTIDE SEQUENCE [LARGE SCALE GENOMIC DNA]</scope>
    <source>
        <strain evidence="8">JCM 31920</strain>
    </source>
</reference>
<evidence type="ECO:0000256" key="3">
    <source>
        <dbReference type="ARBA" id="ARBA00023163"/>
    </source>
</evidence>
<dbReference type="InterPro" id="IPR018060">
    <property type="entry name" value="HTH_AraC"/>
</dbReference>
<keyword evidence="2" id="KW-0238">DNA-binding</keyword>
<dbReference type="Proteomes" id="UP001501508">
    <property type="component" value="Unassembled WGS sequence"/>
</dbReference>
<dbReference type="Gene3D" id="1.10.10.60">
    <property type="entry name" value="Homeodomain-like"/>
    <property type="match status" value="2"/>
</dbReference>
<dbReference type="InterPro" id="IPR014710">
    <property type="entry name" value="RmlC-like_jellyroll"/>
</dbReference>
<dbReference type="CDD" id="cd00038">
    <property type="entry name" value="CAP_ED"/>
    <property type="match status" value="1"/>
</dbReference>
<proteinExistence type="predicted"/>
<keyword evidence="4" id="KW-0812">Transmembrane</keyword>
<dbReference type="Pfam" id="PF00027">
    <property type="entry name" value="cNMP_binding"/>
    <property type="match status" value="1"/>
</dbReference>
<keyword evidence="4" id="KW-0472">Membrane</keyword>
<dbReference type="PANTHER" id="PTHR43280">
    <property type="entry name" value="ARAC-FAMILY TRANSCRIPTIONAL REGULATOR"/>
    <property type="match status" value="1"/>
</dbReference>
<evidence type="ECO:0000256" key="4">
    <source>
        <dbReference type="SAM" id="Phobius"/>
    </source>
</evidence>
<dbReference type="InterPro" id="IPR018490">
    <property type="entry name" value="cNMP-bd_dom_sf"/>
</dbReference>
<name>A0ABP8M947_9BACT</name>
<dbReference type="Gene3D" id="2.60.120.10">
    <property type="entry name" value="Jelly Rolls"/>
    <property type="match status" value="1"/>
</dbReference>
<dbReference type="Pfam" id="PF12833">
    <property type="entry name" value="HTH_18"/>
    <property type="match status" value="1"/>
</dbReference>
<dbReference type="PROSITE" id="PS50042">
    <property type="entry name" value="CNMP_BINDING_3"/>
    <property type="match status" value="1"/>
</dbReference>
<accession>A0ABP8M947</accession>
<dbReference type="SMART" id="SM00342">
    <property type="entry name" value="HTH_ARAC"/>
    <property type="match status" value="1"/>
</dbReference>
<keyword evidence="4" id="KW-1133">Transmembrane helix</keyword>
<dbReference type="InterPro" id="IPR000595">
    <property type="entry name" value="cNMP-bd_dom"/>
</dbReference>
<keyword evidence="1" id="KW-0805">Transcription regulation</keyword>